<dbReference type="InterPro" id="IPR001173">
    <property type="entry name" value="Glyco_trans_2-like"/>
</dbReference>
<dbReference type="PANTHER" id="PTHR22916">
    <property type="entry name" value="GLYCOSYLTRANSFERASE"/>
    <property type="match status" value="1"/>
</dbReference>
<protein>
    <submittedName>
        <fullName evidence="2">Glycosyl transferase family 2</fullName>
    </submittedName>
</protein>
<accession>A0A2N6JZ04</accession>
<dbReference type="AlphaFoldDB" id="A0A2N6JZ04"/>
<keyword evidence="2" id="KW-0808">Transferase</keyword>
<evidence type="ECO:0000313" key="3">
    <source>
        <dbReference type="Proteomes" id="UP000235036"/>
    </source>
</evidence>
<dbReference type="SUPFAM" id="SSF53448">
    <property type="entry name" value="Nucleotide-diphospho-sugar transferases"/>
    <property type="match status" value="1"/>
</dbReference>
<sequence>MQELQTEKLQPIQMSPLPDSPLVSVLVANYNYDRYISETLESVLSQTYQNFEIIVCDDGSTDNSCEVIKTYVEKDSRIKLIRQQNKKVAAALNTAYQKSQGQIICILDADDVWMPNKLQKVLEAFKSNPECGFVIHNVIQIDEHGNFIKSTPMLDGLASGWMAEYALENGGFVDKIPPASALSLRREITSLIFPLNEAMVRNTDSLIYRLTPLITVIGSVPEVLSQFRLHSINLTSNSSLLSIESIEKAQDSARLVHQEQKKFLNKIYGAEIAERLKSQQHNIAFVNECYFLARLKGVSKSDRKQIHQQLITHPEFDTTFSWFKPHRWVVQWDLPDPLFNILSYQLYGPSRLKRFIKSILGERLTVNSVRK</sequence>
<dbReference type="Proteomes" id="UP000235036">
    <property type="component" value="Unassembled WGS sequence"/>
</dbReference>
<evidence type="ECO:0000259" key="1">
    <source>
        <dbReference type="Pfam" id="PF00535"/>
    </source>
</evidence>
<proteinExistence type="predicted"/>
<gene>
    <name evidence="2" type="ORF">CEN44_20145</name>
</gene>
<evidence type="ECO:0000313" key="2">
    <source>
        <dbReference type="EMBL" id="PLZ86347.1"/>
    </source>
</evidence>
<reference evidence="2 3" key="1">
    <citation type="submission" date="2017-08" db="EMBL/GenBank/DDBJ databases">
        <title>Genomes of Fischerella (Mastigocladus) sp. strains.</title>
        <authorList>
            <person name="Miller S.R."/>
        </authorList>
    </citation>
    <scope>NUCLEOTIDE SEQUENCE [LARGE SCALE GENOMIC DNA]</scope>
    <source>
        <strain evidence="2 3">CCMEE 5323</strain>
    </source>
</reference>
<dbReference type="Pfam" id="PF00535">
    <property type="entry name" value="Glycos_transf_2"/>
    <property type="match status" value="1"/>
</dbReference>
<dbReference type="RefSeq" id="WP_016869256.1">
    <property type="nucleotide sequence ID" value="NZ_CAWNVR010000590.1"/>
</dbReference>
<organism evidence="2 3">
    <name type="scientific">Fischerella muscicola CCMEE 5323</name>
    <dbReference type="NCBI Taxonomy" id="2019572"/>
    <lineage>
        <taxon>Bacteria</taxon>
        <taxon>Bacillati</taxon>
        <taxon>Cyanobacteriota</taxon>
        <taxon>Cyanophyceae</taxon>
        <taxon>Nostocales</taxon>
        <taxon>Hapalosiphonaceae</taxon>
        <taxon>Fischerella</taxon>
    </lineage>
</organism>
<dbReference type="GO" id="GO:0016758">
    <property type="term" value="F:hexosyltransferase activity"/>
    <property type="evidence" value="ECO:0007669"/>
    <property type="project" value="UniProtKB-ARBA"/>
</dbReference>
<dbReference type="Gene3D" id="3.90.550.10">
    <property type="entry name" value="Spore Coat Polysaccharide Biosynthesis Protein SpsA, Chain A"/>
    <property type="match status" value="1"/>
</dbReference>
<dbReference type="PANTHER" id="PTHR22916:SF3">
    <property type="entry name" value="UDP-GLCNAC:BETAGAL BETA-1,3-N-ACETYLGLUCOSAMINYLTRANSFERASE-LIKE PROTEIN 1"/>
    <property type="match status" value="1"/>
</dbReference>
<dbReference type="InterPro" id="IPR029044">
    <property type="entry name" value="Nucleotide-diphossugar_trans"/>
</dbReference>
<comment type="caution">
    <text evidence="2">The sequence shown here is derived from an EMBL/GenBank/DDBJ whole genome shotgun (WGS) entry which is preliminary data.</text>
</comment>
<keyword evidence="3" id="KW-1185">Reference proteome</keyword>
<dbReference type="EMBL" id="NRQW01000469">
    <property type="protein sequence ID" value="PLZ86347.1"/>
    <property type="molecule type" value="Genomic_DNA"/>
</dbReference>
<name>A0A2N6JZ04_FISMU</name>
<feature type="domain" description="Glycosyltransferase 2-like" evidence="1">
    <location>
        <begin position="24"/>
        <end position="147"/>
    </location>
</feature>